<evidence type="ECO:0008006" key="4">
    <source>
        <dbReference type="Google" id="ProtNLM"/>
    </source>
</evidence>
<name>A0A5N7CMU4_PETAA</name>
<dbReference type="InterPro" id="IPR029058">
    <property type="entry name" value="AB_hydrolase_fold"/>
</dbReference>
<dbReference type="Pfam" id="PF14269">
    <property type="entry name" value="Arylsulfotran_2"/>
    <property type="match status" value="1"/>
</dbReference>
<gene>
    <name evidence="3" type="ORF">BDV23DRAFT_169206</name>
</gene>
<protein>
    <recommendedName>
        <fullName evidence="4">ASST-domain-containing protein</fullName>
    </recommendedName>
</protein>
<dbReference type="PANTHER" id="PTHR37574">
    <property type="entry name" value="LIPASE B"/>
    <property type="match status" value="1"/>
</dbReference>
<reference evidence="3" key="1">
    <citation type="submission" date="2019-04" db="EMBL/GenBank/DDBJ databases">
        <title>Friends and foes A comparative genomics studyof 23 Aspergillus species from section Flavi.</title>
        <authorList>
            <consortium name="DOE Joint Genome Institute"/>
            <person name="Kjaerbolling I."/>
            <person name="Vesth T."/>
            <person name="Frisvad J.C."/>
            <person name="Nybo J.L."/>
            <person name="Theobald S."/>
            <person name="Kildgaard S."/>
            <person name="Isbrandt T."/>
            <person name="Kuo A."/>
            <person name="Sato A."/>
            <person name="Lyhne E.K."/>
            <person name="Kogle M.E."/>
            <person name="Wiebenga A."/>
            <person name="Kun R.S."/>
            <person name="Lubbers R.J."/>
            <person name="Makela M.R."/>
            <person name="Barry K."/>
            <person name="Chovatia M."/>
            <person name="Clum A."/>
            <person name="Daum C."/>
            <person name="Haridas S."/>
            <person name="He G."/>
            <person name="LaButti K."/>
            <person name="Lipzen A."/>
            <person name="Mondo S."/>
            <person name="Riley R."/>
            <person name="Salamov A."/>
            <person name="Simmons B.A."/>
            <person name="Magnuson J.K."/>
            <person name="Henrissat B."/>
            <person name="Mortensen U.H."/>
            <person name="Larsen T.O."/>
            <person name="Devries R.P."/>
            <person name="Grigoriev I.V."/>
            <person name="Machida M."/>
            <person name="Baker S.E."/>
            <person name="Andersen M.R."/>
        </authorList>
    </citation>
    <scope>NUCLEOTIDE SEQUENCE [LARGE SCALE GENOMIC DNA]</scope>
    <source>
        <strain evidence="3">IBT 14317</strain>
    </source>
</reference>
<dbReference type="CDD" id="cd23507">
    <property type="entry name" value="hydrophobin_I"/>
    <property type="match status" value="1"/>
</dbReference>
<feature type="chain" id="PRO_5024972865" description="ASST-domain-containing protein" evidence="2">
    <location>
        <begin position="20"/>
        <end position="866"/>
    </location>
</feature>
<evidence type="ECO:0000256" key="1">
    <source>
        <dbReference type="SAM" id="Phobius"/>
    </source>
</evidence>
<feature type="signal peptide" evidence="2">
    <location>
        <begin position="1"/>
        <end position="19"/>
    </location>
</feature>
<evidence type="ECO:0000256" key="2">
    <source>
        <dbReference type="SAM" id="SignalP"/>
    </source>
</evidence>
<proteinExistence type="predicted"/>
<keyword evidence="1" id="KW-0812">Transmembrane</keyword>
<dbReference type="Proteomes" id="UP000326877">
    <property type="component" value="Unassembled WGS sequence"/>
</dbReference>
<organism evidence="3">
    <name type="scientific">Petromyces alliaceus</name>
    <name type="common">Aspergillus alliaceus</name>
    <dbReference type="NCBI Taxonomy" id="209559"/>
    <lineage>
        <taxon>Eukaryota</taxon>
        <taxon>Fungi</taxon>
        <taxon>Dikarya</taxon>
        <taxon>Ascomycota</taxon>
        <taxon>Pezizomycotina</taxon>
        <taxon>Eurotiomycetes</taxon>
        <taxon>Eurotiomycetidae</taxon>
        <taxon>Eurotiales</taxon>
        <taxon>Aspergillaceae</taxon>
        <taxon>Aspergillus</taxon>
        <taxon>Aspergillus subgen. Circumdati</taxon>
    </lineage>
</organism>
<keyword evidence="1" id="KW-0472">Membrane</keyword>
<dbReference type="PANTHER" id="PTHR37574:SF1">
    <property type="entry name" value="LIPASE B"/>
    <property type="match status" value="1"/>
</dbReference>
<accession>A0A5N7CMU4</accession>
<dbReference type="InterPro" id="IPR039535">
    <property type="entry name" value="ASST-like"/>
</dbReference>
<dbReference type="AlphaFoldDB" id="A0A5N7CMU4"/>
<dbReference type="SUPFAM" id="SSF53474">
    <property type="entry name" value="alpha/beta-Hydrolases"/>
    <property type="match status" value="1"/>
</dbReference>
<dbReference type="OrthoDB" id="5427350at2759"/>
<keyword evidence="2" id="KW-0732">Signal</keyword>
<feature type="transmembrane region" description="Helical" evidence="1">
    <location>
        <begin position="814"/>
        <end position="840"/>
    </location>
</feature>
<dbReference type="EMBL" id="ML735221">
    <property type="protein sequence ID" value="KAE8394803.1"/>
    <property type="molecule type" value="Genomic_DNA"/>
</dbReference>
<dbReference type="Gene3D" id="3.40.50.1820">
    <property type="entry name" value="alpha/beta hydrolase"/>
    <property type="match status" value="1"/>
</dbReference>
<dbReference type="InterPro" id="IPR053228">
    <property type="entry name" value="Stereospecific_Lipase"/>
</dbReference>
<keyword evidence="1" id="KW-1133">Transmembrane helix</keyword>
<evidence type="ECO:0000313" key="3">
    <source>
        <dbReference type="EMBL" id="KAE8394803.1"/>
    </source>
</evidence>
<sequence length="866" mass="94533">MKLSAVISLLISGVTIASALPSIPETADCVKPYLCCGELKTPLDSTVDPILKDLGINAASLVGSIGLACKSPPFLYTSATPGIKLVNLGRSAALKPTSSDQPIIIDSKTNSKNSSMIIATSGLIPPKILSFPNSYGKSKFNAPHHTNPSLKRLSIYPFKAKGDAPYSVAEDILRAAIHIPKSFSCDKNKKIPVLLVPGTAVPAAMTFYYNFGKLGRALPETDIVWVNIPRASLDDIQSNAEYVAYALNYISALCLTKAAVISWSQGALNIQWALKYWPSTRDVVSDFIAISPDFHGTMVRWLVCPFLHLVACTPSIWQQGWDAKFIQVLRSRGGDSAYVPTTTIYSSFDQVVKPMSGGDASAILSDQRGVGVSNNHLQTICANQAAGGVYTHEGVLYNPLAWALAADALRHDGPGNITRIDTRKLPEIRALKFNIAYFDRESILIWAGSCLFDNRNIFDFTVVPTIDGGSHLTKGIGYALDQNYDAEKAVSVTNDLGAFSMHEFNILDGGKTALACSYRNKYKNLGNLGRPDEYGWVVSGGFVEMDTITGKVLYDWDSEGCIPIHESVKVGPSTPASGEPGRCWNYILSARFTNTIYLISGQDGHIVWRLGGENSDFAQDFTFSKQHHVRFLEQGELTSAALIVQLHTSVFPMTAKAIARYNRPDGVLTRLRGSVQKLPIGEVFHSPEGKVLMQASFASLRFSTYRSYKFDFTGQPSTPPDVVSSVYGTDETDLTSIFHRTLSRLGIVEAMDKDGNALGTFDVRRTETLNNWRLAGFQGDVKPTPHDPSIIYGDKAVADDADDVEETYLRPEELIHGVGGLLIFVLVLCSTGGTLAGVYLHFWRRSMQAYNELASEEGEPLNERSI</sequence>